<dbReference type="SUPFAM" id="SSF50044">
    <property type="entry name" value="SH3-domain"/>
    <property type="match status" value="2"/>
</dbReference>
<dbReference type="InterPro" id="IPR001715">
    <property type="entry name" value="CH_dom"/>
</dbReference>
<dbReference type="SMART" id="SM00033">
    <property type="entry name" value="CH"/>
    <property type="match status" value="1"/>
</dbReference>
<evidence type="ECO:0000259" key="18">
    <source>
        <dbReference type="PROSITE" id="PS50010"/>
    </source>
</evidence>
<dbReference type="InterPro" id="IPR035729">
    <property type="entry name" value="VAV1_SH3_2"/>
</dbReference>
<evidence type="ECO:0000256" key="9">
    <source>
        <dbReference type="ARBA" id="ARBA00023043"/>
    </source>
</evidence>
<dbReference type="Gene3D" id="1.20.900.10">
    <property type="entry name" value="Dbl homology (DH) domain"/>
    <property type="match status" value="1"/>
</dbReference>
<dbReference type="GO" id="GO:0005737">
    <property type="term" value="C:cytoplasm"/>
    <property type="evidence" value="ECO:0007669"/>
    <property type="project" value="TreeGrafter"/>
</dbReference>
<dbReference type="PANTHER" id="PTHR45818">
    <property type="entry name" value="PROTEIN VAV"/>
    <property type="match status" value="1"/>
</dbReference>
<evidence type="ECO:0000259" key="20">
    <source>
        <dbReference type="PROSITE" id="PS50081"/>
    </source>
</evidence>
<dbReference type="GO" id="GO:0016477">
    <property type="term" value="P:cell migration"/>
    <property type="evidence" value="ECO:0007669"/>
    <property type="project" value="TreeGrafter"/>
</dbReference>
<dbReference type="PRINTS" id="PR00499">
    <property type="entry name" value="P67PHOX"/>
</dbReference>
<dbReference type="Pfam" id="PF00621">
    <property type="entry name" value="RhoGEF"/>
    <property type="match status" value="1"/>
</dbReference>
<dbReference type="EMBL" id="SWLE01000021">
    <property type="protein sequence ID" value="TNM85294.1"/>
    <property type="molecule type" value="Genomic_DNA"/>
</dbReference>
<dbReference type="PROSITE" id="PS00479">
    <property type="entry name" value="ZF_DAG_PE_1"/>
    <property type="match status" value="1"/>
</dbReference>
<dbReference type="Gene3D" id="3.30.60.20">
    <property type="match status" value="1"/>
</dbReference>
<evidence type="ECO:0000256" key="10">
    <source>
        <dbReference type="ARBA" id="ARBA00023288"/>
    </source>
</evidence>
<dbReference type="FunFam" id="2.30.30.40:FF:000072">
    <property type="entry name" value="Unconventional Myosin IB"/>
    <property type="match status" value="1"/>
</dbReference>
<keyword evidence="3" id="KW-0344">Guanine-nucleotide releasing factor</keyword>
<comment type="function">
    <text evidence="11">Induces bone resorption, acting probably through a signaling cascade which results in the secretion of factor(s) enhancing osteoclast formation and activity.</text>
</comment>
<dbReference type="PRINTS" id="PR00452">
    <property type="entry name" value="SH3DOMAIN"/>
</dbReference>
<dbReference type="AlphaFoldDB" id="A0A4Z2AYY3"/>
<evidence type="ECO:0000256" key="11">
    <source>
        <dbReference type="ARBA" id="ARBA00037432"/>
    </source>
</evidence>
<evidence type="ECO:0000259" key="19">
    <source>
        <dbReference type="PROSITE" id="PS50021"/>
    </source>
</evidence>
<dbReference type="Pfam" id="PF00130">
    <property type="entry name" value="C1_1"/>
    <property type="match status" value="1"/>
</dbReference>
<proteinExistence type="predicted"/>
<dbReference type="InterPro" id="IPR036860">
    <property type="entry name" value="SH2_dom_sf"/>
</dbReference>
<evidence type="ECO:0000256" key="3">
    <source>
        <dbReference type="ARBA" id="ARBA00022658"/>
    </source>
</evidence>
<evidence type="ECO:0000256" key="6">
    <source>
        <dbReference type="ARBA" id="ARBA00022771"/>
    </source>
</evidence>
<dbReference type="InterPro" id="IPR001331">
    <property type="entry name" value="GDS_CDC24_CS"/>
</dbReference>
<dbReference type="InterPro" id="IPR036872">
    <property type="entry name" value="CH_dom_sf"/>
</dbReference>
<dbReference type="CDD" id="cd11976">
    <property type="entry name" value="SH3_VAV1_2"/>
    <property type="match status" value="1"/>
</dbReference>
<evidence type="ECO:0000259" key="16">
    <source>
        <dbReference type="PROSITE" id="PS50001"/>
    </source>
</evidence>
<dbReference type="SUPFAM" id="SSF50729">
    <property type="entry name" value="PH domain-like"/>
    <property type="match status" value="1"/>
</dbReference>
<dbReference type="FunFam" id="1.10.418.10:FF:000019">
    <property type="entry name" value="Vav guanine nucleotide exchange factor 2"/>
    <property type="match status" value="1"/>
</dbReference>
<dbReference type="Gene3D" id="3.30.505.10">
    <property type="entry name" value="SH2 domain"/>
    <property type="match status" value="1"/>
</dbReference>
<dbReference type="CDD" id="cd11979">
    <property type="entry name" value="SH3_VAV1_1"/>
    <property type="match status" value="1"/>
</dbReference>
<evidence type="ECO:0000256" key="5">
    <source>
        <dbReference type="ARBA" id="ARBA00022737"/>
    </source>
</evidence>
<dbReference type="Pfam" id="PF22697">
    <property type="entry name" value="SOS1_NGEF_PH"/>
    <property type="match status" value="1"/>
</dbReference>
<keyword evidence="2" id="KW-0597">Phosphoprotein</keyword>
<keyword evidence="7" id="KW-0862">Zinc</keyword>
<sequence length="853" mass="98412">MELWRQCAAWLIECRVLPDNHRVTWENAQVCDLAQALRDGVLLCQLLNNLLPQAVNLREINLRPQMSQFLCLKNIRTFLGVCLAKFYLKKSDLFEAFDLFDVRDFGKKWIIYEMLCLLKLEFNTISCRPFPIEGSNLDEEIYSGLSDYIDETLDEDDDLYDFVEDEEDKGDEIYEDLMKIEEPPERQQKCGVDKRECCLQEIRQTEEKYSETLESVMQVCTWGEHFKDILLTKHTFKSASTLLQHFRKPLERFLQPQDIESIFSNIEDLAKIHRSLLGDVRASILNYGARNLYQVFLDYKERLLLYGSYCSQVEMATKHLDKLSSQREDIRMKLEECSNRANSGRFSLRDLLMVPMQRVLKYHLLLQELVKHTTDAKDKENLRLALDAMRDLAQCVNEVKRDNEIIRQITTFQLSIENMTHSLALYGRPKIDGELKICTPEKKSKHDRFAFLFDKAMFVCKKKSGETFELKEIIELQSYQIRDEPSGEKDNKKVFHCSEVHLLHLLDSDEATISNLCPENSTANRHDFQMHCFEGTASCKACSMLLRGIFFQGYRCTRCKMAAHKECLGRVDVCGRNSESIGTIKKRSSGYVNPGFPKMEVCQDYYGLPPPPVGFGQPLHLSKGDIVELTRADADLSWWEGRNLGVGHIGWFPCQRVQPYVPRPTPDLSDFPWFAGNLDRAAAKNLLTPRSDGTFLVRQKDGGEFAISIKFNMDIRHIKITTSDGLFRINDKKAFRGLLELIQFYQQNSLKEYFKEVDTALCIPFKQSEKSNSTNSTSTTPNTTPRGSVKGLSVARARYDYSARDRSELSLQEGDTIKIISKKGHSGWWKGEVYGRVGLFPANYVDEDFSEYC</sequence>
<dbReference type="SUPFAM" id="SSF55550">
    <property type="entry name" value="SH2 domain"/>
    <property type="match status" value="1"/>
</dbReference>
<feature type="domain" description="Phorbol-ester/DAG-type" evidence="20">
    <location>
        <begin position="525"/>
        <end position="574"/>
    </location>
</feature>
<dbReference type="SUPFAM" id="SSF48065">
    <property type="entry name" value="DBL homology domain (DH-domain)"/>
    <property type="match status" value="1"/>
</dbReference>
<feature type="domain" description="SH2" evidence="16">
    <location>
        <begin position="673"/>
        <end position="765"/>
    </location>
</feature>
<dbReference type="SMART" id="SM00109">
    <property type="entry name" value="C1"/>
    <property type="match status" value="1"/>
</dbReference>
<dbReference type="PROSITE" id="PS00741">
    <property type="entry name" value="DH_1"/>
    <property type="match status" value="1"/>
</dbReference>
<evidence type="ECO:0000313" key="21">
    <source>
        <dbReference type="EMBL" id="TNM85294.1"/>
    </source>
</evidence>
<evidence type="ECO:0000256" key="12">
    <source>
        <dbReference type="ARBA" id="ARBA00040640"/>
    </source>
</evidence>
<gene>
    <name evidence="21" type="ORF">fugu_007565</name>
</gene>
<dbReference type="Pfam" id="PF07653">
    <property type="entry name" value="SH3_2"/>
    <property type="match status" value="1"/>
</dbReference>
<protein>
    <recommendedName>
        <fullName evidence="12">Osteoclast-stimulating factor 1</fullName>
    </recommendedName>
</protein>
<evidence type="ECO:0000256" key="8">
    <source>
        <dbReference type="ARBA" id="ARBA00022999"/>
    </source>
</evidence>
<feature type="domain" description="SH3" evidence="17">
    <location>
        <begin position="790"/>
        <end position="850"/>
    </location>
</feature>
<dbReference type="InterPro" id="IPR022613">
    <property type="entry name" value="CH_CAMSAP_2"/>
</dbReference>
<dbReference type="SMART" id="SM00326">
    <property type="entry name" value="SH3"/>
    <property type="match status" value="2"/>
</dbReference>
<feature type="domain" description="SH3" evidence="17">
    <location>
        <begin position="594"/>
        <end position="662"/>
    </location>
</feature>
<feature type="domain" description="DH" evidence="18">
    <location>
        <begin position="194"/>
        <end position="399"/>
    </location>
</feature>
<dbReference type="GO" id="GO:0005085">
    <property type="term" value="F:guanyl-nucleotide exchange factor activity"/>
    <property type="evidence" value="ECO:0007669"/>
    <property type="project" value="UniProtKB-KW"/>
</dbReference>
<dbReference type="PANTHER" id="PTHR45818:SF2">
    <property type="entry name" value="PROTO-ONCOGENE VAV"/>
    <property type="match status" value="1"/>
</dbReference>
<dbReference type="SUPFAM" id="SSF47576">
    <property type="entry name" value="Calponin-homology domain, CH-domain"/>
    <property type="match status" value="1"/>
</dbReference>
<evidence type="ECO:0000256" key="7">
    <source>
        <dbReference type="ARBA" id="ARBA00022833"/>
    </source>
</evidence>
<dbReference type="SMART" id="SM00325">
    <property type="entry name" value="RhoGEF"/>
    <property type="match status" value="1"/>
</dbReference>
<dbReference type="Pfam" id="PF11971">
    <property type="entry name" value="CAMSAP_CH"/>
    <property type="match status" value="1"/>
</dbReference>
<dbReference type="InterPro" id="IPR055251">
    <property type="entry name" value="SOS1_NGEF_PH"/>
</dbReference>
<evidence type="ECO:0000256" key="2">
    <source>
        <dbReference type="ARBA" id="ARBA00022553"/>
    </source>
</evidence>
<evidence type="ECO:0000259" key="17">
    <source>
        <dbReference type="PROSITE" id="PS50002"/>
    </source>
</evidence>
<keyword evidence="8 13" id="KW-0727">SH2 domain</keyword>
<feature type="domain" description="Calponin-homology (CH)" evidence="19">
    <location>
        <begin position="1"/>
        <end position="121"/>
    </location>
</feature>
<keyword evidence="5" id="KW-0677">Repeat</keyword>
<dbReference type="PROSITE" id="PS50010">
    <property type="entry name" value="DH_2"/>
    <property type="match status" value="1"/>
</dbReference>
<keyword evidence="4" id="KW-0479">Metal-binding</keyword>
<dbReference type="InterPro" id="IPR035899">
    <property type="entry name" value="DBL_dom_sf"/>
</dbReference>
<evidence type="ECO:0000256" key="1">
    <source>
        <dbReference type="ARBA" id="ARBA00022443"/>
    </source>
</evidence>
<comment type="caution">
    <text evidence="21">The sequence shown here is derived from an EMBL/GenBank/DDBJ whole genome shotgun (WGS) entry which is preliminary data.</text>
</comment>
<dbReference type="InterPro" id="IPR001452">
    <property type="entry name" value="SH3_domain"/>
</dbReference>
<dbReference type="SMART" id="SM00252">
    <property type="entry name" value="SH2"/>
    <property type="match status" value="1"/>
</dbReference>
<keyword evidence="10" id="KW-0449">Lipoprotein</keyword>
<dbReference type="Gene3D" id="2.30.30.40">
    <property type="entry name" value="SH3 Domains"/>
    <property type="match status" value="2"/>
</dbReference>
<name>A0A4Z2AYY3_9TELE</name>
<keyword evidence="6" id="KW-0863">Zinc-finger</keyword>
<dbReference type="Pfam" id="PF00018">
    <property type="entry name" value="SH3_1"/>
    <property type="match status" value="1"/>
</dbReference>
<dbReference type="Gene3D" id="1.10.418.10">
    <property type="entry name" value="Calponin-like domain"/>
    <property type="match status" value="1"/>
</dbReference>
<feature type="region of interest" description="Disordered" evidence="15">
    <location>
        <begin position="769"/>
        <end position="789"/>
    </location>
</feature>
<dbReference type="GO" id="GO:0008270">
    <property type="term" value="F:zinc ion binding"/>
    <property type="evidence" value="ECO:0007669"/>
    <property type="project" value="UniProtKB-KW"/>
</dbReference>
<keyword evidence="9" id="KW-0040">ANK repeat</keyword>
<dbReference type="InterPro" id="IPR036028">
    <property type="entry name" value="SH3-like_dom_sf"/>
</dbReference>
<dbReference type="GO" id="GO:0035556">
    <property type="term" value="P:intracellular signal transduction"/>
    <property type="evidence" value="ECO:0007669"/>
    <property type="project" value="InterPro"/>
</dbReference>
<keyword evidence="22" id="KW-1185">Reference proteome</keyword>
<evidence type="ECO:0000256" key="15">
    <source>
        <dbReference type="SAM" id="MobiDB-lite"/>
    </source>
</evidence>
<dbReference type="PROSITE" id="PS50002">
    <property type="entry name" value="SH3"/>
    <property type="match status" value="2"/>
</dbReference>
<dbReference type="Pfam" id="PF00017">
    <property type="entry name" value="SH2"/>
    <property type="match status" value="1"/>
</dbReference>
<dbReference type="InterPro" id="IPR000980">
    <property type="entry name" value="SH2"/>
</dbReference>
<dbReference type="PRINTS" id="PR00401">
    <property type="entry name" value="SH2DOMAIN"/>
</dbReference>
<reference evidence="21 22" key="1">
    <citation type="submission" date="2019-04" db="EMBL/GenBank/DDBJ databases">
        <title>The sequence and de novo assembly of Takifugu bimaculatus genome using PacBio and Hi-C technologies.</title>
        <authorList>
            <person name="Xu P."/>
            <person name="Liu B."/>
            <person name="Zhou Z."/>
        </authorList>
    </citation>
    <scope>NUCLEOTIDE SEQUENCE [LARGE SCALE GENOMIC DNA]</scope>
    <source>
        <strain evidence="21">TB-2018</strain>
        <tissue evidence="21">Muscle</tissue>
    </source>
</reference>
<dbReference type="PROSITE" id="PS50001">
    <property type="entry name" value="SH2"/>
    <property type="match status" value="1"/>
</dbReference>
<organism evidence="21 22">
    <name type="scientific">Takifugu bimaculatus</name>
    <dbReference type="NCBI Taxonomy" id="433685"/>
    <lineage>
        <taxon>Eukaryota</taxon>
        <taxon>Metazoa</taxon>
        <taxon>Chordata</taxon>
        <taxon>Craniata</taxon>
        <taxon>Vertebrata</taxon>
        <taxon>Euteleostomi</taxon>
        <taxon>Actinopterygii</taxon>
        <taxon>Neopterygii</taxon>
        <taxon>Teleostei</taxon>
        <taxon>Neoteleostei</taxon>
        <taxon>Acanthomorphata</taxon>
        <taxon>Eupercaria</taxon>
        <taxon>Tetraodontiformes</taxon>
        <taxon>Tetradontoidea</taxon>
        <taxon>Tetraodontidae</taxon>
        <taxon>Takifugu</taxon>
    </lineage>
</organism>
<dbReference type="Gene3D" id="2.30.29.30">
    <property type="entry name" value="Pleckstrin-homology domain (PH domain)/Phosphotyrosine-binding domain (PTB)"/>
    <property type="match status" value="1"/>
</dbReference>
<feature type="compositionally biased region" description="Low complexity" evidence="15">
    <location>
        <begin position="771"/>
        <end position="785"/>
    </location>
</feature>
<dbReference type="InterPro" id="IPR011993">
    <property type="entry name" value="PH-like_dom_sf"/>
</dbReference>
<keyword evidence="1 14" id="KW-0728">SH3 domain</keyword>
<dbReference type="FunFam" id="3.30.60.20:FF:000015">
    <property type="entry name" value="Vav guanine nucleotide exchange factor 1"/>
    <property type="match status" value="1"/>
</dbReference>
<dbReference type="PROSITE" id="PS50021">
    <property type="entry name" value="CH"/>
    <property type="match status" value="1"/>
</dbReference>
<accession>A0A4Z2AYY3</accession>
<dbReference type="Proteomes" id="UP000516260">
    <property type="component" value="Chromosome 8"/>
</dbReference>
<evidence type="ECO:0000313" key="22">
    <source>
        <dbReference type="Proteomes" id="UP000516260"/>
    </source>
</evidence>
<evidence type="ECO:0000256" key="4">
    <source>
        <dbReference type="ARBA" id="ARBA00022723"/>
    </source>
</evidence>
<dbReference type="InterPro" id="IPR000219">
    <property type="entry name" value="DH_dom"/>
</dbReference>
<evidence type="ECO:0000256" key="14">
    <source>
        <dbReference type="PROSITE-ProRule" id="PRU00192"/>
    </source>
</evidence>
<dbReference type="CDD" id="cd00160">
    <property type="entry name" value="RhoGEF"/>
    <property type="match status" value="1"/>
</dbReference>
<dbReference type="FunFam" id="1.20.900.10:FF:000009">
    <property type="entry name" value="Vav guanine nucleotide exchange factor 1"/>
    <property type="match status" value="1"/>
</dbReference>
<evidence type="ECO:0000256" key="13">
    <source>
        <dbReference type="PROSITE-ProRule" id="PRU00191"/>
    </source>
</evidence>
<dbReference type="InterPro" id="IPR002219">
    <property type="entry name" value="PKC_DAG/PE"/>
</dbReference>
<dbReference type="PROSITE" id="PS50081">
    <property type="entry name" value="ZF_DAG_PE_2"/>
    <property type="match status" value="1"/>
</dbReference>
<dbReference type="InterPro" id="IPR035730">
    <property type="entry name" value="VAV1_SH3_1"/>
</dbReference>